<dbReference type="CDD" id="cd00006">
    <property type="entry name" value="PTS_IIA_man"/>
    <property type="match status" value="1"/>
</dbReference>
<evidence type="ECO:0000256" key="7">
    <source>
        <dbReference type="ARBA" id="ARBA00022777"/>
    </source>
</evidence>
<name>A0A5U9VRL7_SALNE</name>
<feature type="domain" description="PTS EIIA type-4" evidence="8">
    <location>
        <begin position="1"/>
        <end position="123"/>
    </location>
</feature>
<dbReference type="Proteomes" id="UP000839885">
    <property type="component" value="Unassembled WGS sequence"/>
</dbReference>
<comment type="caution">
    <text evidence="9">The sequence shown here is derived from an EMBL/GenBank/DDBJ whole genome shotgun (WGS) entry which is preliminary data.</text>
</comment>
<dbReference type="GO" id="GO:0016301">
    <property type="term" value="F:kinase activity"/>
    <property type="evidence" value="ECO:0007669"/>
    <property type="project" value="UniProtKB-KW"/>
</dbReference>
<evidence type="ECO:0000256" key="5">
    <source>
        <dbReference type="ARBA" id="ARBA00022679"/>
    </source>
</evidence>
<accession>A0A5U9VRL7</accession>
<dbReference type="EMBL" id="AAGVNP010000151">
    <property type="protein sequence ID" value="EBS4548395.1"/>
    <property type="molecule type" value="Genomic_DNA"/>
</dbReference>
<keyword evidence="2" id="KW-0813">Transport</keyword>
<proteinExistence type="predicted"/>
<keyword evidence="3" id="KW-0963">Cytoplasm</keyword>
<keyword evidence="4 9" id="KW-0762">Sugar transport</keyword>
<evidence type="ECO:0000256" key="6">
    <source>
        <dbReference type="ARBA" id="ARBA00022683"/>
    </source>
</evidence>
<dbReference type="Pfam" id="PF03610">
    <property type="entry name" value="EIIA-man"/>
    <property type="match status" value="1"/>
</dbReference>
<dbReference type="GO" id="GO:0016020">
    <property type="term" value="C:membrane"/>
    <property type="evidence" value="ECO:0007669"/>
    <property type="project" value="InterPro"/>
</dbReference>
<dbReference type="SUPFAM" id="SSF53062">
    <property type="entry name" value="PTS system fructose IIA component-like"/>
    <property type="match status" value="1"/>
</dbReference>
<dbReference type="PROSITE" id="PS51096">
    <property type="entry name" value="PTS_EIIA_TYPE_4"/>
    <property type="match status" value="1"/>
</dbReference>
<dbReference type="GO" id="GO:0009401">
    <property type="term" value="P:phosphoenolpyruvate-dependent sugar phosphotransferase system"/>
    <property type="evidence" value="ECO:0007669"/>
    <property type="project" value="UniProtKB-KW"/>
</dbReference>
<sequence length="140" mass="15845">MRKFLFASHGRFADGIKDSLEMVVGKNEAISTLCAYTEDVPDLKASVQQFFSTLTSHDELIVITDISRGSVNNEFISYLQDQRLHLISGLNLPLLISLILESPEISNTEELVRTAIREAKDTIQYYNDTLLTSQRNTDEF</sequence>
<protein>
    <submittedName>
        <fullName evidence="9">PTS sugar transporter</fullName>
    </submittedName>
</protein>
<reference evidence="9" key="1">
    <citation type="submission" date="2018-06" db="EMBL/GenBank/DDBJ databases">
        <authorList>
            <person name="Ashton P.M."/>
            <person name="Dallman T."/>
            <person name="Nair S."/>
            <person name="De Pinna E."/>
            <person name="Peters T."/>
            <person name="Grant K."/>
        </authorList>
    </citation>
    <scope>NUCLEOTIDE SEQUENCE [LARGE SCALE GENOMIC DNA]</scope>
    <source>
        <strain evidence="9">160804</strain>
    </source>
</reference>
<evidence type="ECO:0000256" key="1">
    <source>
        <dbReference type="ARBA" id="ARBA00004496"/>
    </source>
</evidence>
<evidence type="ECO:0000313" key="9">
    <source>
        <dbReference type="EMBL" id="EBS4548395.1"/>
    </source>
</evidence>
<keyword evidence="7" id="KW-0418">Kinase</keyword>
<dbReference type="GO" id="GO:0005737">
    <property type="term" value="C:cytoplasm"/>
    <property type="evidence" value="ECO:0007669"/>
    <property type="project" value="UniProtKB-SubCell"/>
</dbReference>
<evidence type="ECO:0000256" key="4">
    <source>
        <dbReference type="ARBA" id="ARBA00022597"/>
    </source>
</evidence>
<keyword evidence="5" id="KW-0808">Transferase</keyword>
<dbReference type="InterPro" id="IPR036662">
    <property type="entry name" value="PTS_EIIA_man-typ_sf"/>
</dbReference>
<dbReference type="AlphaFoldDB" id="A0A5U9VRL7"/>
<dbReference type="Gene3D" id="3.40.50.510">
    <property type="entry name" value="Phosphotransferase system, mannose-type IIA component"/>
    <property type="match status" value="1"/>
</dbReference>
<dbReference type="InterPro" id="IPR051471">
    <property type="entry name" value="Bacterial_PTS_sugar_comp"/>
</dbReference>
<gene>
    <name evidence="9" type="ORF">DQK32_21320</name>
</gene>
<keyword evidence="6" id="KW-0598">Phosphotransferase system</keyword>
<evidence type="ECO:0000256" key="3">
    <source>
        <dbReference type="ARBA" id="ARBA00022490"/>
    </source>
</evidence>
<dbReference type="InterPro" id="IPR004701">
    <property type="entry name" value="PTS_EIIA_man-typ"/>
</dbReference>
<dbReference type="PANTHER" id="PTHR33799:SF1">
    <property type="entry name" value="PTS SYSTEM MANNOSE-SPECIFIC EIIAB COMPONENT-RELATED"/>
    <property type="match status" value="1"/>
</dbReference>
<dbReference type="InterPro" id="IPR033887">
    <property type="entry name" value="PTS_IIA_man"/>
</dbReference>
<organism evidence="9">
    <name type="scientific">Salmonella newport</name>
    <dbReference type="NCBI Taxonomy" id="108619"/>
    <lineage>
        <taxon>Bacteria</taxon>
        <taxon>Pseudomonadati</taxon>
        <taxon>Pseudomonadota</taxon>
        <taxon>Gammaproteobacteria</taxon>
        <taxon>Enterobacterales</taxon>
        <taxon>Enterobacteriaceae</taxon>
        <taxon>Salmonella</taxon>
    </lineage>
</organism>
<comment type="subcellular location">
    <subcellularLocation>
        <location evidence="1">Cytoplasm</location>
    </subcellularLocation>
</comment>
<evidence type="ECO:0000259" key="8">
    <source>
        <dbReference type="PROSITE" id="PS51096"/>
    </source>
</evidence>
<evidence type="ECO:0000256" key="2">
    <source>
        <dbReference type="ARBA" id="ARBA00022448"/>
    </source>
</evidence>
<dbReference type="PANTHER" id="PTHR33799">
    <property type="entry name" value="PTS PERMEASE-RELATED-RELATED"/>
    <property type="match status" value="1"/>
</dbReference>